<protein>
    <submittedName>
        <fullName evidence="1">Uncharacterized protein</fullName>
    </submittedName>
</protein>
<reference evidence="1 2" key="1">
    <citation type="submission" date="2020-04" db="EMBL/GenBank/DDBJ databases">
        <title>Whole-genome sequencing of Vibrio spp. from China reveals different genetic environments of blaCTX-M-14 among diverse lineages.</title>
        <authorList>
            <person name="Zheng Z."/>
            <person name="Ye L."/>
            <person name="Chen S."/>
        </authorList>
    </citation>
    <scope>NUCLEOTIDE SEQUENCE [LARGE SCALE GENOMIC DNA]</scope>
    <source>
        <strain evidence="1 2">Vb0574</strain>
    </source>
</reference>
<comment type="caution">
    <text evidence="1">The sequence shown here is derived from an EMBL/GenBank/DDBJ whole genome shotgun (WGS) entry which is preliminary data.</text>
</comment>
<sequence length="86" mass="9736">KKTLKSMSELRKQVREDAEETVNYDEFAESIRALLDKHIAGVEIQESKGVYLVGNMGKAPKPEEMSDDEARNKKDVITGRVTKIIE</sequence>
<dbReference type="EMBL" id="JABCLD010000658">
    <property type="protein sequence ID" value="NMU24916.1"/>
    <property type="molecule type" value="Genomic_DNA"/>
</dbReference>
<proteinExistence type="predicted"/>
<accession>A0A7Y0X4K1</accession>
<feature type="non-terminal residue" evidence="1">
    <location>
        <position position="86"/>
    </location>
</feature>
<evidence type="ECO:0000313" key="2">
    <source>
        <dbReference type="Proteomes" id="UP000555836"/>
    </source>
</evidence>
<dbReference type="Proteomes" id="UP000555836">
    <property type="component" value="Unassembled WGS sequence"/>
</dbReference>
<name>A0A7Y0X4K1_VIBPH</name>
<evidence type="ECO:0000313" key="1">
    <source>
        <dbReference type="EMBL" id="NMU24916.1"/>
    </source>
</evidence>
<organism evidence="1 2">
    <name type="scientific">Vibrio parahaemolyticus</name>
    <dbReference type="NCBI Taxonomy" id="670"/>
    <lineage>
        <taxon>Bacteria</taxon>
        <taxon>Pseudomonadati</taxon>
        <taxon>Pseudomonadota</taxon>
        <taxon>Gammaproteobacteria</taxon>
        <taxon>Vibrionales</taxon>
        <taxon>Vibrionaceae</taxon>
        <taxon>Vibrio</taxon>
    </lineage>
</organism>
<dbReference type="AlphaFoldDB" id="A0A7Y0X4K1"/>
<feature type="non-terminal residue" evidence="1">
    <location>
        <position position="1"/>
    </location>
</feature>
<gene>
    <name evidence="1" type="ORF">HKB21_04715</name>
</gene>